<organism evidence="1 2">
    <name type="scientific">Ataeniobius toweri</name>
    <dbReference type="NCBI Taxonomy" id="208326"/>
    <lineage>
        <taxon>Eukaryota</taxon>
        <taxon>Metazoa</taxon>
        <taxon>Chordata</taxon>
        <taxon>Craniata</taxon>
        <taxon>Vertebrata</taxon>
        <taxon>Euteleostomi</taxon>
        <taxon>Actinopterygii</taxon>
        <taxon>Neopterygii</taxon>
        <taxon>Teleostei</taxon>
        <taxon>Neoteleostei</taxon>
        <taxon>Acanthomorphata</taxon>
        <taxon>Ovalentaria</taxon>
        <taxon>Atherinomorphae</taxon>
        <taxon>Cyprinodontiformes</taxon>
        <taxon>Goodeidae</taxon>
        <taxon>Ataeniobius</taxon>
    </lineage>
</organism>
<evidence type="ECO:0000313" key="2">
    <source>
        <dbReference type="Proteomes" id="UP001345963"/>
    </source>
</evidence>
<comment type="caution">
    <text evidence="1">The sequence shown here is derived from an EMBL/GenBank/DDBJ whole genome shotgun (WGS) entry which is preliminary data.</text>
</comment>
<proteinExistence type="predicted"/>
<reference evidence="1 2" key="1">
    <citation type="submission" date="2021-07" db="EMBL/GenBank/DDBJ databases">
        <authorList>
            <person name="Palmer J.M."/>
        </authorList>
    </citation>
    <scope>NUCLEOTIDE SEQUENCE [LARGE SCALE GENOMIC DNA]</scope>
    <source>
        <strain evidence="1 2">AT_MEX2019</strain>
        <tissue evidence="1">Muscle</tissue>
    </source>
</reference>
<dbReference type="Proteomes" id="UP001345963">
    <property type="component" value="Unassembled WGS sequence"/>
</dbReference>
<evidence type="ECO:0000313" key="1">
    <source>
        <dbReference type="EMBL" id="MED6231459.1"/>
    </source>
</evidence>
<dbReference type="EMBL" id="JAHUTI010000034">
    <property type="protein sequence ID" value="MED6231459.1"/>
    <property type="molecule type" value="Genomic_DNA"/>
</dbReference>
<sequence>MTRGRGELWREGSYIDVSQCIIVHRANRLPVNGSGWGPVLTDFSILVWLTKKGVTESFDEIHSNMSCCVMPHIFPIYLSAKLELSFGLQERTIEDYVFCPKLRRINSGDQCAFTFVSNAKSVIVFGRSSCMLQL</sequence>
<gene>
    <name evidence="1" type="ORF">ATANTOWER_015988</name>
</gene>
<protein>
    <submittedName>
        <fullName evidence="1">Uncharacterized protein</fullName>
    </submittedName>
</protein>
<accession>A0ABU7A183</accession>
<name>A0ABU7A183_9TELE</name>
<keyword evidence="2" id="KW-1185">Reference proteome</keyword>